<feature type="transmembrane region" description="Helical" evidence="4">
    <location>
        <begin position="192"/>
        <end position="211"/>
    </location>
</feature>
<comment type="caution">
    <text evidence="5">The sequence shown here is derived from an EMBL/GenBank/DDBJ whole genome shotgun (WGS) entry which is preliminary data.</text>
</comment>
<name>A0AAN9TTT4_9HEMI</name>
<evidence type="ECO:0000313" key="5">
    <source>
        <dbReference type="EMBL" id="KAK7604061.1"/>
    </source>
</evidence>
<dbReference type="EMBL" id="JBBCAQ010000004">
    <property type="protein sequence ID" value="KAK7604061.1"/>
    <property type="molecule type" value="Genomic_DNA"/>
</dbReference>
<dbReference type="Proteomes" id="UP001367676">
    <property type="component" value="Unassembled WGS sequence"/>
</dbReference>
<gene>
    <name evidence="5" type="ORF">V9T40_004334</name>
</gene>
<protein>
    <recommendedName>
        <fullName evidence="7">LRRCT domain-containing protein</fullName>
    </recommendedName>
</protein>
<dbReference type="GO" id="GO:0016020">
    <property type="term" value="C:membrane"/>
    <property type="evidence" value="ECO:0007669"/>
    <property type="project" value="TreeGrafter"/>
</dbReference>
<reference evidence="5 6" key="1">
    <citation type="submission" date="2024-03" db="EMBL/GenBank/DDBJ databases">
        <title>Adaptation during the transition from Ophiocordyceps entomopathogen to insect associate is accompanied by gene loss and intensified selection.</title>
        <authorList>
            <person name="Ward C.M."/>
            <person name="Onetto C.A."/>
            <person name="Borneman A.R."/>
        </authorList>
    </citation>
    <scope>NUCLEOTIDE SEQUENCE [LARGE SCALE GENOMIC DNA]</scope>
    <source>
        <strain evidence="5">AWRI1</strain>
        <tissue evidence="5">Single Adult Female</tissue>
    </source>
</reference>
<keyword evidence="4" id="KW-0812">Transmembrane</keyword>
<evidence type="ECO:0000256" key="4">
    <source>
        <dbReference type="SAM" id="Phobius"/>
    </source>
</evidence>
<evidence type="ECO:0000256" key="2">
    <source>
        <dbReference type="ARBA" id="ARBA00022729"/>
    </source>
</evidence>
<evidence type="ECO:0008006" key="7">
    <source>
        <dbReference type="Google" id="ProtNLM"/>
    </source>
</evidence>
<dbReference type="PANTHER" id="PTHR24364:SF18">
    <property type="entry name" value="LP06937P"/>
    <property type="match status" value="1"/>
</dbReference>
<dbReference type="InterPro" id="IPR052286">
    <property type="entry name" value="Wnt_signaling_inhibitor"/>
</dbReference>
<keyword evidence="1" id="KW-0433">Leucine-rich repeat</keyword>
<proteinExistence type="predicted"/>
<dbReference type="PROSITE" id="PS51450">
    <property type="entry name" value="LRR"/>
    <property type="match status" value="1"/>
</dbReference>
<dbReference type="AlphaFoldDB" id="A0AAN9TTT4"/>
<keyword evidence="4" id="KW-0472">Membrane</keyword>
<dbReference type="SMART" id="SM00369">
    <property type="entry name" value="LRR_TYP"/>
    <property type="match status" value="3"/>
</dbReference>
<dbReference type="InterPro" id="IPR032675">
    <property type="entry name" value="LRR_dom_sf"/>
</dbReference>
<dbReference type="Pfam" id="PF13855">
    <property type="entry name" value="LRR_8"/>
    <property type="match status" value="1"/>
</dbReference>
<dbReference type="InterPro" id="IPR001611">
    <property type="entry name" value="Leu-rich_rpt"/>
</dbReference>
<evidence type="ECO:0000313" key="6">
    <source>
        <dbReference type="Proteomes" id="UP001367676"/>
    </source>
</evidence>
<organism evidence="5 6">
    <name type="scientific">Parthenolecanium corni</name>
    <dbReference type="NCBI Taxonomy" id="536013"/>
    <lineage>
        <taxon>Eukaryota</taxon>
        <taxon>Metazoa</taxon>
        <taxon>Ecdysozoa</taxon>
        <taxon>Arthropoda</taxon>
        <taxon>Hexapoda</taxon>
        <taxon>Insecta</taxon>
        <taxon>Pterygota</taxon>
        <taxon>Neoptera</taxon>
        <taxon>Paraneoptera</taxon>
        <taxon>Hemiptera</taxon>
        <taxon>Sternorrhyncha</taxon>
        <taxon>Coccoidea</taxon>
        <taxon>Coccidae</taxon>
        <taxon>Parthenolecanium</taxon>
    </lineage>
</organism>
<keyword evidence="6" id="KW-1185">Reference proteome</keyword>
<dbReference type="PANTHER" id="PTHR24364">
    <property type="entry name" value="LP06937P"/>
    <property type="match status" value="1"/>
</dbReference>
<evidence type="ECO:0000256" key="3">
    <source>
        <dbReference type="ARBA" id="ARBA00022737"/>
    </source>
</evidence>
<dbReference type="SUPFAM" id="SSF52058">
    <property type="entry name" value="L domain-like"/>
    <property type="match status" value="1"/>
</dbReference>
<evidence type="ECO:0000256" key="1">
    <source>
        <dbReference type="ARBA" id="ARBA00022614"/>
    </source>
</evidence>
<dbReference type="Gene3D" id="3.80.10.10">
    <property type="entry name" value="Ribonuclease Inhibitor"/>
    <property type="match status" value="1"/>
</dbReference>
<keyword evidence="3" id="KW-0677">Repeat</keyword>
<dbReference type="InterPro" id="IPR003591">
    <property type="entry name" value="Leu-rich_rpt_typical-subtyp"/>
</dbReference>
<keyword evidence="2" id="KW-0732">Signal</keyword>
<keyword evidence="4" id="KW-1133">Transmembrane helix</keyword>
<accession>A0AAN9TTT4</accession>
<sequence length="247" mass="28537">MFSNLENLKELHLTDAFHDNETPNFASHLQEVFTNSSMNKLEKLHLEQNEISNFSDLNVFCSLENLLDLYLANNNLTKLHFRIDCLPRLRFLDLEANLIRSFTKKQLAQFDALPARNQSLTIDVSRNPFVCDCKTDLYAWMRTTQVVVRRNSSLQCRLGTEKREILLKDFHQSFCAKIASGFDETSHTTHTFANLLILAILCGLIVLLFKISARYSIDYFRHSAGVSSGKVHYVVIQNFDENREVRV</sequence>